<protein>
    <submittedName>
        <fullName evidence="1">Uncharacterized protein</fullName>
    </submittedName>
</protein>
<dbReference type="Proteomes" id="UP000180215">
    <property type="component" value="Unassembled WGS sequence"/>
</dbReference>
<accession>A0A1S1P915</accession>
<dbReference type="AlphaFoldDB" id="A0A1S1P915"/>
<comment type="caution">
    <text evidence="1">The sequence shown here is derived from an EMBL/GenBank/DDBJ whole genome shotgun (WGS) entry which is preliminary data.</text>
</comment>
<evidence type="ECO:0000313" key="2">
    <source>
        <dbReference type="Proteomes" id="UP000180215"/>
    </source>
</evidence>
<dbReference type="EMBL" id="MNAO01000020">
    <property type="protein sequence ID" value="OHV17801.1"/>
    <property type="molecule type" value="Genomic_DNA"/>
</dbReference>
<name>A0A1S1P915_METEX</name>
<gene>
    <name evidence="1" type="ORF">BK022_03310</name>
</gene>
<organism evidence="1 2">
    <name type="scientific">Methylorubrum extorquens</name>
    <name type="common">Methylobacterium dichloromethanicum</name>
    <name type="synonym">Methylobacterium extorquens</name>
    <dbReference type="NCBI Taxonomy" id="408"/>
    <lineage>
        <taxon>Bacteria</taxon>
        <taxon>Pseudomonadati</taxon>
        <taxon>Pseudomonadota</taxon>
        <taxon>Alphaproteobacteria</taxon>
        <taxon>Hyphomicrobiales</taxon>
        <taxon>Methylobacteriaceae</taxon>
        <taxon>Methylorubrum</taxon>
    </lineage>
</organism>
<reference evidence="1 2" key="1">
    <citation type="submission" date="2016-10" db="EMBL/GenBank/DDBJ databases">
        <title>Draft genome sequence of Methylobacterium extorquens CP3, a seed endophyte of Crotalaria pumila with plant growth-promoting and metal tolerance properties.</title>
        <authorList>
            <person name="Sanchez-Lopez A.S."/>
            <person name="Van Hamme J.D."/>
            <person name="Thijs S."/>
            <person name="Mcammond B.M."/>
            <person name="Stevens V."/>
            <person name="Gonzalez-Chavez M.D.C."/>
            <person name="Vangronsveld J."/>
        </authorList>
    </citation>
    <scope>NUCLEOTIDE SEQUENCE [LARGE SCALE GENOMIC DNA]</scope>
    <source>
        <strain evidence="1 2">CP3</strain>
    </source>
</reference>
<sequence>MRPTEDARPASAITGPDRGAIFSNILQRQALRREAQLPLLDVRAEYERAIEQARWKAHVETYGETIHAQVLAELRTKNGPQFGGSVGGMWAVRILASKRLREMFDRKG</sequence>
<proteinExistence type="predicted"/>
<evidence type="ECO:0000313" key="1">
    <source>
        <dbReference type="EMBL" id="OHV17801.1"/>
    </source>
</evidence>